<feature type="compositionally biased region" description="Basic and acidic residues" evidence="1">
    <location>
        <begin position="313"/>
        <end position="322"/>
    </location>
</feature>
<evidence type="ECO:0000313" key="2">
    <source>
        <dbReference type="EMBL" id="EPY16072.1"/>
    </source>
</evidence>
<protein>
    <recommendedName>
        <fullName evidence="4">C2 domain-containing protein</fullName>
    </recommendedName>
</protein>
<comment type="caution">
    <text evidence="2">The sequence shown here is derived from an EMBL/GenBank/DDBJ whole genome shotgun (WGS) entry which is preliminary data.</text>
</comment>
<sequence>MSAALATNQSTATPPTTTGHSNNASTGRRRISSPMLLPGQPDSPTLVLPVFVTEEDVRREEAKLRARRRAQQPASHSPNPRAVALTQQRRKKKTVGDTAVVAATSPTVSISATAPPPLPPTADAAAAAAPAAEEGLQLVGWVHCELTCVFFPPAAAAALTRQDSAPAGRPSLGALARSRFAAMAAEGLMDICVVSAAGLRCWPCAYDAAVPGAISTNNTGASGGGGSRGALLQSIVVNKASPRLPRAAEAKAARADGGLCATYCEVEALLARDDRVADPPAASPLDGNDALSVVSNATATTAAAAASYSQQRQVEERHRAEDGGQSENTAHTTTMSTKTVVGTNYPVWHHTFRVHLGRISTLLIRLFDRAVMANAAASTAARGQPPPPRASIVEAVAASATEQLLGTVALSTVTLAAMWDRLASASEVVVWFPLSYSSGGSRGDRYQRRRVSGAVCLLFRRAVPLLPRLAAALQPQLQQGPPCLTVPRPPKQLADDPAATAAVDTASFYYRAPFDRAGGCGYARPHTTLQLDHVELLWPWAASYCLERGRRGAPTGLVLTATTEDGFYGSYPLAFAAPERAAEGRRPASAFQWAPSSGGSSLGTSLAHLAASTAGTSVVFNTSATGSAGAGARRSRRALAARHNGLTLYAQGGMSIPLAAQVDWEVSFLAEAPAGEAGAPTRVVLGGGRWRMDTDTFDHLTNRHHGQGPAAAFFPFVKAEAVVVLQPLHSTWQPSVYRAARATAGVADGGLTVAGADVWRLPQTIAAGALSMTLRATTVEHVAFTEPPAAPLAPAQVAAAGAVPASGGGEWVWPPVGAAAALTLSCHRWLLADPPGTPCRLARTAAPPPTTVWRWRRANCPAAPATVRRRRRRRSSRRRPRWCGGSCPWRTAMPSAAAATTRTRRPPTATATCCRCSSPHGLPSGVAARRRRSCCASRFRRRCRCRRPRTARWRRGCHPRTPCWDLS</sequence>
<keyword evidence="3" id="KW-1185">Reference proteome</keyword>
<gene>
    <name evidence="2" type="ORF">STCU_11567</name>
</gene>
<feature type="region of interest" description="Disordered" evidence="1">
    <location>
        <begin position="1"/>
        <end position="47"/>
    </location>
</feature>
<evidence type="ECO:0008006" key="4">
    <source>
        <dbReference type="Google" id="ProtNLM"/>
    </source>
</evidence>
<dbReference type="AlphaFoldDB" id="S9TDJ1"/>
<reference evidence="2 3" key="1">
    <citation type="journal article" date="2013" name="PLoS ONE">
        <title>Predicting the Proteins of Angomonas deanei, Strigomonas culicis and Their Respective Endosymbionts Reveals New Aspects of the Trypanosomatidae Family.</title>
        <authorList>
            <person name="Motta M.C."/>
            <person name="Martins A.C."/>
            <person name="de Souza S.S."/>
            <person name="Catta-Preta C.M."/>
            <person name="Silva R."/>
            <person name="Klein C.C."/>
            <person name="de Almeida L.G."/>
            <person name="de Lima Cunha O."/>
            <person name="Ciapina L.P."/>
            <person name="Brocchi M."/>
            <person name="Colabardini A.C."/>
            <person name="de Araujo Lima B."/>
            <person name="Machado C.R."/>
            <person name="de Almeida Soares C.M."/>
            <person name="Probst C.M."/>
            <person name="de Menezes C.B."/>
            <person name="Thompson C.E."/>
            <person name="Bartholomeu D.C."/>
            <person name="Gradia D.F."/>
            <person name="Pavoni D.P."/>
            <person name="Grisard E.C."/>
            <person name="Fantinatti-Garboggini F."/>
            <person name="Marchini F.K."/>
            <person name="Rodrigues-Luiz G.F."/>
            <person name="Wagner G."/>
            <person name="Goldman G.H."/>
            <person name="Fietto J.L."/>
            <person name="Elias M.C."/>
            <person name="Goldman M.H."/>
            <person name="Sagot M.F."/>
            <person name="Pereira M."/>
            <person name="Stoco P.H."/>
            <person name="de Mendonca-Neto R.P."/>
            <person name="Teixeira S.M."/>
            <person name="Maciel T.E."/>
            <person name="de Oliveira Mendes T.A."/>
            <person name="Urmenyi T.P."/>
            <person name="de Souza W."/>
            <person name="Schenkman S."/>
            <person name="de Vasconcelos A.T."/>
        </authorList>
    </citation>
    <scope>NUCLEOTIDE SEQUENCE [LARGE SCALE GENOMIC DNA]</scope>
</reference>
<evidence type="ECO:0000256" key="1">
    <source>
        <dbReference type="SAM" id="MobiDB-lite"/>
    </source>
</evidence>
<dbReference type="EMBL" id="ATMH01011555">
    <property type="protein sequence ID" value="EPY16072.1"/>
    <property type="molecule type" value="Genomic_DNA"/>
</dbReference>
<feature type="region of interest" description="Disordered" evidence="1">
    <location>
        <begin position="304"/>
        <end position="334"/>
    </location>
</feature>
<evidence type="ECO:0000313" key="3">
    <source>
        <dbReference type="Proteomes" id="UP000015354"/>
    </source>
</evidence>
<name>S9TDJ1_9TRYP</name>
<organism evidence="2 3">
    <name type="scientific">Strigomonas culicis</name>
    <dbReference type="NCBI Taxonomy" id="28005"/>
    <lineage>
        <taxon>Eukaryota</taxon>
        <taxon>Discoba</taxon>
        <taxon>Euglenozoa</taxon>
        <taxon>Kinetoplastea</taxon>
        <taxon>Metakinetoplastina</taxon>
        <taxon>Trypanosomatida</taxon>
        <taxon>Trypanosomatidae</taxon>
        <taxon>Strigomonadinae</taxon>
        <taxon>Strigomonas</taxon>
    </lineage>
</organism>
<feature type="region of interest" description="Disordered" evidence="1">
    <location>
        <begin position="61"/>
        <end position="97"/>
    </location>
</feature>
<proteinExistence type="predicted"/>
<feature type="compositionally biased region" description="Polar residues" evidence="1">
    <location>
        <begin position="1"/>
        <end position="10"/>
    </location>
</feature>
<accession>S9TDJ1</accession>
<dbReference type="Proteomes" id="UP000015354">
    <property type="component" value="Unassembled WGS sequence"/>
</dbReference>